<dbReference type="InterPro" id="IPR030661">
    <property type="entry name" value="Uba2"/>
</dbReference>
<evidence type="ECO:0000256" key="5">
    <source>
        <dbReference type="ARBA" id="ARBA00022723"/>
    </source>
</evidence>
<dbReference type="Pfam" id="PF14732">
    <property type="entry name" value="UAE_UbL"/>
    <property type="match status" value="1"/>
</dbReference>
<dbReference type="OrthoDB" id="10255449at2759"/>
<accession>A0A6P8YJ59</accession>
<feature type="binding site" evidence="14">
    <location>
        <position position="160"/>
    </location>
    <ligand>
        <name>Zn(2+)</name>
        <dbReference type="ChEBI" id="CHEBI:29105"/>
    </ligand>
</feature>
<comment type="subcellular location">
    <subcellularLocation>
        <location evidence="1">Nucleus</location>
    </subcellularLocation>
</comment>
<dbReference type="AlphaFoldDB" id="A0A6P8YJ59"/>
<feature type="compositionally biased region" description="Low complexity" evidence="16">
    <location>
        <begin position="217"/>
        <end position="228"/>
    </location>
</feature>
<evidence type="ECO:0000259" key="18">
    <source>
        <dbReference type="Pfam" id="PF10585"/>
    </source>
</evidence>
<evidence type="ECO:0000256" key="1">
    <source>
        <dbReference type="ARBA" id="ARBA00004123"/>
    </source>
</evidence>
<dbReference type="GO" id="GO:0005524">
    <property type="term" value="F:ATP binding"/>
    <property type="evidence" value="ECO:0007669"/>
    <property type="project" value="UniProtKB-UniRule"/>
</dbReference>
<feature type="domain" description="THIF-type NAD/FAD binding fold" evidence="17">
    <location>
        <begin position="8"/>
        <end position="442"/>
    </location>
</feature>
<dbReference type="InterPro" id="IPR023318">
    <property type="entry name" value="Ub_act_enz_dom_a_sf"/>
</dbReference>
<dbReference type="PANTHER" id="PTHR10953:SF5">
    <property type="entry name" value="SUMO-ACTIVATING ENZYME SUBUNIT 2"/>
    <property type="match status" value="1"/>
</dbReference>
<dbReference type="SUPFAM" id="SSF69572">
    <property type="entry name" value="Activating enzymes of the ubiquitin-like proteins"/>
    <property type="match status" value="1"/>
</dbReference>
<keyword evidence="8 11" id="KW-0862">Zinc</keyword>
<dbReference type="PANTHER" id="PTHR10953">
    <property type="entry name" value="UBIQUITIN-ACTIVATING ENZYME E1"/>
    <property type="match status" value="1"/>
</dbReference>
<keyword evidence="5 11" id="KW-0479">Metal-binding</keyword>
<keyword evidence="7 11" id="KW-0833">Ubl conjugation pathway</keyword>
<dbReference type="CTD" id="10054"/>
<dbReference type="InterPro" id="IPR000594">
    <property type="entry name" value="ThiF_NAD_FAD-bd"/>
</dbReference>
<feature type="domain" description="Ubiquitin-activating enzyme SCCH" evidence="18">
    <location>
        <begin position="321"/>
        <end position="377"/>
    </location>
</feature>
<dbReference type="PIRSF" id="PIRSF039133">
    <property type="entry name" value="SUMO_E1B"/>
    <property type="match status" value="1"/>
</dbReference>
<reference evidence="21 22" key="1">
    <citation type="submission" date="2025-04" db="UniProtKB">
        <authorList>
            <consortium name="RefSeq"/>
        </authorList>
    </citation>
    <scope>IDENTIFICATION</scope>
    <source>
        <tissue evidence="21 22">Total insect</tissue>
    </source>
</reference>
<feature type="binding site" evidence="14">
    <location>
        <position position="445"/>
    </location>
    <ligand>
        <name>Zn(2+)</name>
        <dbReference type="ChEBI" id="CHEBI:29105"/>
    </ligand>
</feature>
<keyword evidence="4" id="KW-0808">Transferase</keyword>
<dbReference type="GO" id="GO:0019948">
    <property type="term" value="F:SUMO activating enzyme activity"/>
    <property type="evidence" value="ECO:0007669"/>
    <property type="project" value="UniProtKB-UniRule"/>
</dbReference>
<dbReference type="InterPro" id="IPR019572">
    <property type="entry name" value="UBA_E1_SCCH"/>
</dbReference>
<evidence type="ECO:0000256" key="3">
    <source>
        <dbReference type="ARBA" id="ARBA00005673"/>
    </source>
</evidence>
<evidence type="ECO:0000256" key="7">
    <source>
        <dbReference type="ARBA" id="ARBA00022786"/>
    </source>
</evidence>
<feature type="binding site" evidence="13">
    <location>
        <begin position="26"/>
        <end position="31"/>
    </location>
    <ligand>
        <name>ATP</name>
        <dbReference type="ChEBI" id="CHEBI:30616"/>
    </ligand>
</feature>
<dbReference type="GeneID" id="117640995"/>
<feature type="region of interest" description="Disordered" evidence="16">
    <location>
        <begin position="205"/>
        <end position="243"/>
    </location>
</feature>
<feature type="binding site" evidence="14">
    <location>
        <position position="442"/>
    </location>
    <ligand>
        <name>Zn(2+)</name>
        <dbReference type="ChEBI" id="CHEBI:29105"/>
    </ligand>
</feature>
<dbReference type="PROSITE" id="PS00865">
    <property type="entry name" value="UBIQUITIN_ACTIVAT_2"/>
    <property type="match status" value="1"/>
</dbReference>
<evidence type="ECO:0000256" key="11">
    <source>
        <dbReference type="PIRNR" id="PIRNR039133"/>
    </source>
</evidence>
<name>A0A6P8YJ59_THRPL</name>
<feature type="active site" description="Glycyl thioester intermediate" evidence="12 15">
    <location>
        <position position="175"/>
    </location>
</feature>
<dbReference type="GO" id="GO:0016740">
    <property type="term" value="F:transferase activity"/>
    <property type="evidence" value="ECO:0007669"/>
    <property type="project" value="UniProtKB-KW"/>
</dbReference>
<evidence type="ECO:0000313" key="22">
    <source>
        <dbReference type="RefSeq" id="XP_034233973.1"/>
    </source>
</evidence>
<dbReference type="GO" id="GO:0031510">
    <property type="term" value="C:SUMO activating enzyme complex"/>
    <property type="evidence" value="ECO:0007669"/>
    <property type="project" value="UniProtKB-UniRule"/>
</dbReference>
<feature type="binding site" evidence="13">
    <location>
        <position position="74"/>
    </location>
    <ligand>
        <name>ATP</name>
        <dbReference type="ChEBI" id="CHEBI:30616"/>
    </ligand>
</feature>
<feature type="binding site" evidence="14">
    <location>
        <position position="163"/>
    </location>
    <ligand>
        <name>Zn(2+)</name>
        <dbReference type="ChEBI" id="CHEBI:29105"/>
    </ligand>
</feature>
<dbReference type="CDD" id="cd01489">
    <property type="entry name" value="Uba2_SUMO"/>
    <property type="match status" value="1"/>
</dbReference>
<evidence type="ECO:0000259" key="19">
    <source>
        <dbReference type="Pfam" id="PF14732"/>
    </source>
</evidence>
<dbReference type="Gene3D" id="3.50.50.80">
    <property type="entry name" value="Ubiquitin-activating enzyme E1, inactive adenylation domain, subdomain 1"/>
    <property type="match status" value="1"/>
</dbReference>
<evidence type="ECO:0000256" key="16">
    <source>
        <dbReference type="SAM" id="MobiDB-lite"/>
    </source>
</evidence>
<keyword evidence="9 11" id="KW-0067">ATP-binding</keyword>
<dbReference type="FunFam" id="3.50.50.80:FF:000002">
    <property type="entry name" value="SUMO-activating enzyme subunit 2"/>
    <property type="match status" value="1"/>
</dbReference>
<feature type="binding site" evidence="13">
    <location>
        <begin position="58"/>
        <end position="61"/>
    </location>
    <ligand>
        <name>ATP</name>
        <dbReference type="ChEBI" id="CHEBI:30616"/>
    </ligand>
</feature>
<feature type="binding site" evidence="13">
    <location>
        <begin position="119"/>
        <end position="124"/>
    </location>
    <ligand>
        <name>ATP</name>
        <dbReference type="ChEBI" id="CHEBI:30616"/>
    </ligand>
</feature>
<dbReference type="InterPro" id="IPR035985">
    <property type="entry name" value="Ubiquitin-activating_enz"/>
</dbReference>
<comment type="similarity">
    <text evidence="3 11">Belongs to the ubiquitin-activating E1 family.</text>
</comment>
<dbReference type="Pfam" id="PF00899">
    <property type="entry name" value="ThiF"/>
    <property type="match status" value="1"/>
</dbReference>
<evidence type="ECO:0000256" key="2">
    <source>
        <dbReference type="ARBA" id="ARBA00004718"/>
    </source>
</evidence>
<dbReference type="GO" id="GO:0046872">
    <property type="term" value="F:metal ion binding"/>
    <property type="evidence" value="ECO:0007669"/>
    <property type="project" value="UniProtKB-KW"/>
</dbReference>
<dbReference type="Gene3D" id="1.10.10.520">
    <property type="entry name" value="Ubiquitin activating enzymes (Uba3). Chain: B, domain 2"/>
    <property type="match status" value="1"/>
</dbReference>
<dbReference type="InterPro" id="IPR045886">
    <property type="entry name" value="ThiF/MoeB/HesA"/>
</dbReference>
<comment type="subunit">
    <text evidence="11">Heterodimer.</text>
</comment>
<dbReference type="FunFam" id="3.40.50.720:FF:000618">
    <property type="entry name" value="SUMO-activating enzyme subunit 2"/>
    <property type="match status" value="1"/>
</dbReference>
<evidence type="ECO:0000256" key="13">
    <source>
        <dbReference type="PIRSR" id="PIRSR039133-2"/>
    </source>
</evidence>
<evidence type="ECO:0000259" key="17">
    <source>
        <dbReference type="Pfam" id="PF00899"/>
    </source>
</evidence>
<dbReference type="RefSeq" id="XP_034233972.1">
    <property type="nucleotide sequence ID" value="XM_034378081.1"/>
</dbReference>
<dbReference type="InterPro" id="IPR042449">
    <property type="entry name" value="Ub-E1_IAD_1"/>
</dbReference>
<proteinExistence type="inferred from homology"/>
<evidence type="ECO:0000313" key="21">
    <source>
        <dbReference type="RefSeq" id="XP_034233972.1"/>
    </source>
</evidence>
<keyword evidence="6 11" id="KW-0547">Nucleotide-binding</keyword>
<evidence type="ECO:0000256" key="4">
    <source>
        <dbReference type="ARBA" id="ARBA00022679"/>
    </source>
</evidence>
<comment type="pathway">
    <text evidence="2 11">Protein modification; protein sumoylation.</text>
</comment>
<evidence type="ECO:0000256" key="6">
    <source>
        <dbReference type="ARBA" id="ARBA00022741"/>
    </source>
</evidence>
<feature type="binding site" evidence="13">
    <location>
        <position position="50"/>
    </location>
    <ligand>
        <name>ATP</name>
        <dbReference type="ChEBI" id="CHEBI:30616"/>
    </ligand>
</feature>
<dbReference type="InterPro" id="IPR028077">
    <property type="entry name" value="UAE_UbL_dom"/>
</dbReference>
<dbReference type="InterPro" id="IPR033127">
    <property type="entry name" value="UBQ-activ_enz_E1_Cys_AS"/>
</dbReference>
<feature type="compositionally biased region" description="Basic and acidic residues" evidence="16">
    <location>
        <begin position="229"/>
        <end position="240"/>
    </location>
</feature>
<keyword evidence="10" id="KW-0539">Nucleus</keyword>
<sequence>MAASIAGVFTDDLKHAIESCKILVVGAGGIGCEILKNLVLSGFKDIEIIDLDTIDVSNLNRQFLFQKQHVGKSKAQVARESALSFNPDVNIVAHHDSVMKPEYSVNYFKQFKMVLNALDNRAARNHVNRMCLAADIPLIESGTAGYDGQVELIKKGMTKCYECEPKAAQKTFPGCTIRNTPSEPIHCIVWGKHLFNQLFGEYDADNDVSPDTEDPEAAGSAGESAAKGKANEKGDIERVTTRQWAQQSGYDSSKLFHKLFHDDIDYLLSMHNLWEKRRKPTPLKMDQLPDAVAGSSKDNPAEGLKDQRPWSIVECAQIFSRSLKELKNKFEDLQSKNKDDHLVWDKDDKDAMDFVAACANIRAYIFGIAQKTRFDIKSMAGNIIPAIATTNAIIAGLVVLNSFNVLRDQLESCHSVYCRLKPNHRGQLIVPERGLNPPNEKCYVCRDSPQISVCVDVNKLTVKELEERVLKSLLNMVQPDAVKDSTGDVIISSEEGEMDGIHHKTLAEMGILDGSVLSVDDFVQTYSLKVIVNHREAEHNKPDIELIGDQSKCQPKEEGEKTNGASGDKAAEEEDDLMLIDEINETPSTSDRKRKQDPSEESPASKKLRAAGAVDHDIIVL</sequence>
<dbReference type="Gene3D" id="3.10.290.20">
    <property type="entry name" value="Ubiquitin-like 2 activating enzyme e1b. Chain: B, domain 3"/>
    <property type="match status" value="1"/>
</dbReference>
<evidence type="ECO:0000256" key="15">
    <source>
        <dbReference type="PROSITE-ProRule" id="PRU10132"/>
    </source>
</evidence>
<evidence type="ECO:0000313" key="20">
    <source>
        <dbReference type="Proteomes" id="UP000515158"/>
    </source>
</evidence>
<keyword evidence="20" id="KW-1185">Reference proteome</keyword>
<protein>
    <recommendedName>
        <fullName evidence="11">SUMO-activating enzyme subunit</fullName>
    </recommendedName>
</protein>
<dbReference type="UniPathway" id="UPA00886"/>
<dbReference type="GO" id="GO:0016925">
    <property type="term" value="P:protein sumoylation"/>
    <property type="evidence" value="ECO:0007669"/>
    <property type="project" value="UniProtKB-UniRule"/>
</dbReference>
<dbReference type="RefSeq" id="XP_034233973.1">
    <property type="nucleotide sequence ID" value="XM_034378082.1"/>
</dbReference>
<evidence type="ECO:0000256" key="10">
    <source>
        <dbReference type="ARBA" id="ARBA00023242"/>
    </source>
</evidence>
<dbReference type="Proteomes" id="UP000515158">
    <property type="component" value="Unplaced"/>
</dbReference>
<dbReference type="KEGG" id="tpal:117640995"/>
<dbReference type="FunFam" id="1.10.10.520:FF:000002">
    <property type="entry name" value="SUMO-activating enzyme subunit 2"/>
    <property type="match status" value="1"/>
</dbReference>
<feature type="compositionally biased region" description="Acidic residues" evidence="16">
    <location>
        <begin position="205"/>
        <end position="216"/>
    </location>
</feature>
<evidence type="ECO:0000256" key="12">
    <source>
        <dbReference type="PIRSR" id="PIRSR039133-1"/>
    </source>
</evidence>
<gene>
    <name evidence="21 22" type="primary">LOC117640995</name>
</gene>
<feature type="region of interest" description="Disordered" evidence="16">
    <location>
        <begin position="542"/>
        <end position="616"/>
    </location>
</feature>
<dbReference type="Pfam" id="PF10585">
    <property type="entry name" value="UBA_E1_SCCH"/>
    <property type="match status" value="1"/>
</dbReference>
<feature type="domain" description="Ubiquitin/SUMO-activating enzyme ubiquitin-like" evidence="19">
    <location>
        <begin position="453"/>
        <end position="538"/>
    </location>
</feature>
<evidence type="ECO:0000256" key="9">
    <source>
        <dbReference type="ARBA" id="ARBA00022840"/>
    </source>
</evidence>
<organism evidence="21">
    <name type="scientific">Thrips palmi</name>
    <name type="common">Melon thrips</name>
    <dbReference type="NCBI Taxonomy" id="161013"/>
    <lineage>
        <taxon>Eukaryota</taxon>
        <taxon>Metazoa</taxon>
        <taxon>Ecdysozoa</taxon>
        <taxon>Arthropoda</taxon>
        <taxon>Hexapoda</taxon>
        <taxon>Insecta</taxon>
        <taxon>Pterygota</taxon>
        <taxon>Neoptera</taxon>
        <taxon>Paraneoptera</taxon>
        <taxon>Thysanoptera</taxon>
        <taxon>Terebrantia</taxon>
        <taxon>Thripoidea</taxon>
        <taxon>Thripidae</taxon>
        <taxon>Thrips</taxon>
    </lineage>
</organism>
<dbReference type="GO" id="GO:0005737">
    <property type="term" value="C:cytoplasm"/>
    <property type="evidence" value="ECO:0007669"/>
    <property type="project" value="TreeGrafter"/>
</dbReference>
<evidence type="ECO:0000256" key="14">
    <source>
        <dbReference type="PIRSR" id="PIRSR039133-3"/>
    </source>
</evidence>
<feature type="compositionally biased region" description="Acidic residues" evidence="16">
    <location>
        <begin position="571"/>
        <end position="584"/>
    </location>
</feature>
<evidence type="ECO:0000256" key="8">
    <source>
        <dbReference type="ARBA" id="ARBA00022833"/>
    </source>
</evidence>